<dbReference type="Gene3D" id="1.10.260.40">
    <property type="entry name" value="lambda repressor-like DNA-binding domains"/>
    <property type="match status" value="1"/>
</dbReference>
<organism evidence="2 3">
    <name type="scientific">Streptomyces netropsis</name>
    <name type="common">Streptoverticillium netropsis</name>
    <dbReference type="NCBI Taxonomy" id="55404"/>
    <lineage>
        <taxon>Bacteria</taxon>
        <taxon>Bacillati</taxon>
        <taxon>Actinomycetota</taxon>
        <taxon>Actinomycetes</taxon>
        <taxon>Kitasatosporales</taxon>
        <taxon>Streptomycetaceae</taxon>
        <taxon>Streptomyces</taxon>
    </lineage>
</organism>
<name>A0A7W7LHS0_STRNE</name>
<dbReference type="RefSeq" id="WP_184739687.1">
    <property type="nucleotide sequence ID" value="NZ_BMRW01000017.1"/>
</dbReference>
<dbReference type="InterPro" id="IPR001387">
    <property type="entry name" value="Cro/C1-type_HTH"/>
</dbReference>
<comment type="caution">
    <text evidence="2">The sequence shown here is derived from an EMBL/GenBank/DDBJ whole genome shotgun (WGS) entry which is preliminary data.</text>
</comment>
<dbReference type="SMART" id="SM00530">
    <property type="entry name" value="HTH_XRE"/>
    <property type="match status" value="1"/>
</dbReference>
<dbReference type="Proteomes" id="UP000556436">
    <property type="component" value="Unassembled WGS sequence"/>
</dbReference>
<reference evidence="2 3" key="1">
    <citation type="submission" date="2020-08" db="EMBL/GenBank/DDBJ databases">
        <title>Genomic Encyclopedia of Type Strains, Phase III (KMG-III): the genomes of soil and plant-associated and newly described type strains.</title>
        <authorList>
            <person name="Whitman W."/>
        </authorList>
    </citation>
    <scope>NUCLEOTIDE SEQUENCE [LARGE SCALE GENOMIC DNA]</scope>
    <source>
        <strain evidence="2 3">CECT 3265</strain>
    </source>
</reference>
<sequence length="413" mass="44285">MADEPTIGENLARLRAQTGLTQQELSNKSGVSVATIRVLERNGRTTALMGTLAKLARALDVKPQALLGQPQTLHQEDGHRASVAALRRSVLALNEVPGVPLSAAAGAEDAPDAGELRHTVEVLWRQYHHGEFSGLVAGLPGLLGGAKATVRTARGSGRRVASAELSRAYQVAAMVAVHLSQDDLARAALEKAMVAADRAEDRLLIAAGCNALSWVLLRQGEPGLAAQLAVGAAEELNPRMAASDYTALRMWGRLMLSAVTAASRQEDFDGATELLASARRCTKVVRTDRMDYLNGGHGAAFGPAKISMVAVELAMAQGHSGEALRLAKKVPPTRRLPPATRGRHLLDVAQAQTWEARFADAVTTLTRVRAMAGEWMRYQVLARDTVQQIIEDKGRRRVEGLVPLAKHMNIAMR</sequence>
<protein>
    <submittedName>
        <fullName evidence="2">Transcriptional regulator with XRE-family HTH domain</fullName>
    </submittedName>
</protein>
<gene>
    <name evidence="2" type="ORF">FHS38_006568</name>
</gene>
<dbReference type="InterPro" id="IPR010982">
    <property type="entry name" value="Lambda_DNA-bd_dom_sf"/>
</dbReference>
<proteinExistence type="predicted"/>
<evidence type="ECO:0000313" key="3">
    <source>
        <dbReference type="Proteomes" id="UP000556436"/>
    </source>
</evidence>
<evidence type="ECO:0000259" key="1">
    <source>
        <dbReference type="PROSITE" id="PS50943"/>
    </source>
</evidence>
<dbReference type="CDD" id="cd00093">
    <property type="entry name" value="HTH_XRE"/>
    <property type="match status" value="1"/>
</dbReference>
<evidence type="ECO:0000313" key="2">
    <source>
        <dbReference type="EMBL" id="MBB4890483.1"/>
    </source>
</evidence>
<dbReference type="EMBL" id="JACHJG010000019">
    <property type="protein sequence ID" value="MBB4890483.1"/>
    <property type="molecule type" value="Genomic_DNA"/>
</dbReference>
<keyword evidence="3" id="KW-1185">Reference proteome</keyword>
<accession>A0A7W7LHS0</accession>
<dbReference type="SUPFAM" id="SSF47413">
    <property type="entry name" value="lambda repressor-like DNA-binding domains"/>
    <property type="match status" value="1"/>
</dbReference>
<feature type="domain" description="HTH cro/C1-type" evidence="1">
    <location>
        <begin position="11"/>
        <end position="66"/>
    </location>
</feature>
<dbReference type="Pfam" id="PF01381">
    <property type="entry name" value="HTH_3"/>
    <property type="match status" value="1"/>
</dbReference>
<dbReference type="GO" id="GO:0003677">
    <property type="term" value="F:DNA binding"/>
    <property type="evidence" value="ECO:0007669"/>
    <property type="project" value="InterPro"/>
</dbReference>
<dbReference type="AlphaFoldDB" id="A0A7W7LHS0"/>
<dbReference type="PROSITE" id="PS50943">
    <property type="entry name" value="HTH_CROC1"/>
    <property type="match status" value="1"/>
</dbReference>